<dbReference type="RefSeq" id="WP_119320998.1">
    <property type="nucleotide sequence ID" value="NZ_AP025739.1"/>
</dbReference>
<proteinExistence type="predicted"/>
<name>A0A402CUB5_9BACT</name>
<dbReference type="EMBL" id="AP025739">
    <property type="protein sequence ID" value="BDI28943.1"/>
    <property type="molecule type" value="Genomic_DNA"/>
</dbReference>
<sequence length="95" mass="11331">MKYFRYCTDAISPHTQMPYGVFVSVWFLVRDKKLTEVENDAYREAYAWFEEHLPIPPLYQSGNDEKAITWFKESALKTEVVQKLDLYITLLENME</sequence>
<accession>A0A402CUB5</accession>
<gene>
    <name evidence="1" type="ORF">CCAX7_009940</name>
</gene>
<protein>
    <submittedName>
        <fullName evidence="1">Uncharacterized protein</fullName>
    </submittedName>
</protein>
<evidence type="ECO:0000313" key="1">
    <source>
        <dbReference type="EMBL" id="BDI28943.1"/>
    </source>
</evidence>
<dbReference type="OrthoDB" id="8911044at2"/>
<keyword evidence="2" id="KW-1185">Reference proteome</keyword>
<dbReference type="AlphaFoldDB" id="A0A402CUB5"/>
<evidence type="ECO:0000313" key="2">
    <source>
        <dbReference type="Proteomes" id="UP000287394"/>
    </source>
</evidence>
<dbReference type="Proteomes" id="UP000287394">
    <property type="component" value="Chromosome"/>
</dbReference>
<dbReference type="KEGG" id="ccot:CCAX7_009940"/>
<reference evidence="1 2" key="1">
    <citation type="journal article" date="2019" name="Int. J. Syst. Evol. Microbiol.">
        <title>Capsulimonas corticalis gen. nov., sp. nov., an aerobic capsulated bacterium, of a novel bacterial order, Capsulimonadales ord. nov., of the class Armatimonadia of the phylum Armatimonadetes.</title>
        <authorList>
            <person name="Li J."/>
            <person name="Kudo C."/>
            <person name="Tonouchi A."/>
        </authorList>
    </citation>
    <scope>NUCLEOTIDE SEQUENCE [LARGE SCALE GENOMIC DNA]</scope>
    <source>
        <strain evidence="1 2">AX-7</strain>
    </source>
</reference>
<organism evidence="1 2">
    <name type="scientific">Capsulimonas corticalis</name>
    <dbReference type="NCBI Taxonomy" id="2219043"/>
    <lineage>
        <taxon>Bacteria</taxon>
        <taxon>Bacillati</taxon>
        <taxon>Armatimonadota</taxon>
        <taxon>Armatimonadia</taxon>
        <taxon>Capsulimonadales</taxon>
        <taxon>Capsulimonadaceae</taxon>
        <taxon>Capsulimonas</taxon>
    </lineage>
</organism>